<feature type="domain" description="Secretin/TonB short N-terminal" evidence="14">
    <location>
        <begin position="60"/>
        <end position="110"/>
    </location>
</feature>
<keyword evidence="15" id="KW-0675">Receptor</keyword>
<evidence type="ECO:0000256" key="1">
    <source>
        <dbReference type="ARBA" id="ARBA00004571"/>
    </source>
</evidence>
<evidence type="ECO:0000256" key="13">
    <source>
        <dbReference type="SAM" id="SignalP"/>
    </source>
</evidence>
<dbReference type="SUPFAM" id="SSF56935">
    <property type="entry name" value="Porins"/>
    <property type="match status" value="1"/>
</dbReference>
<dbReference type="InterPro" id="IPR011662">
    <property type="entry name" value="Secretin/TonB_short_N"/>
</dbReference>
<evidence type="ECO:0000256" key="10">
    <source>
        <dbReference type="ARBA" id="ARBA00023237"/>
    </source>
</evidence>
<evidence type="ECO:0000256" key="3">
    <source>
        <dbReference type="ARBA" id="ARBA00022452"/>
    </source>
</evidence>
<feature type="chain" id="PRO_5032352605" evidence="13">
    <location>
        <begin position="34"/>
        <end position="790"/>
    </location>
</feature>
<dbReference type="InterPro" id="IPR036942">
    <property type="entry name" value="Beta-barrel_TonB_sf"/>
</dbReference>
<keyword evidence="8 12" id="KW-0798">TonB box</keyword>
<dbReference type="GO" id="GO:0006826">
    <property type="term" value="P:iron ion transport"/>
    <property type="evidence" value="ECO:0007669"/>
    <property type="project" value="UniProtKB-KW"/>
</dbReference>
<dbReference type="Gene3D" id="2.40.170.20">
    <property type="entry name" value="TonB-dependent receptor, beta-barrel domain"/>
    <property type="match status" value="1"/>
</dbReference>
<organism evidence="15 16">
    <name type="scientific">Stakelama sediminis</name>
    <dbReference type="NCBI Taxonomy" id="463200"/>
    <lineage>
        <taxon>Bacteria</taxon>
        <taxon>Pseudomonadati</taxon>
        <taxon>Pseudomonadota</taxon>
        <taxon>Alphaproteobacteria</taxon>
        <taxon>Sphingomonadales</taxon>
        <taxon>Sphingomonadaceae</taxon>
        <taxon>Stakelama</taxon>
    </lineage>
</organism>
<keyword evidence="4" id="KW-0410">Iron transport</keyword>
<keyword evidence="10 11" id="KW-0998">Cell outer membrane</keyword>
<dbReference type="Pfam" id="PF07715">
    <property type="entry name" value="Plug"/>
    <property type="match status" value="1"/>
</dbReference>
<dbReference type="PANTHER" id="PTHR32552">
    <property type="entry name" value="FERRICHROME IRON RECEPTOR-RELATED"/>
    <property type="match status" value="1"/>
</dbReference>
<comment type="caution">
    <text evidence="15">The sequence shown here is derived from an EMBL/GenBank/DDBJ whole genome shotgun (WGS) entry which is preliminary data.</text>
</comment>
<evidence type="ECO:0000256" key="7">
    <source>
        <dbReference type="ARBA" id="ARBA00023065"/>
    </source>
</evidence>
<evidence type="ECO:0000259" key="14">
    <source>
        <dbReference type="SMART" id="SM00965"/>
    </source>
</evidence>
<evidence type="ECO:0000313" key="16">
    <source>
        <dbReference type="Proteomes" id="UP000554342"/>
    </source>
</evidence>
<dbReference type="Pfam" id="PF00593">
    <property type="entry name" value="TonB_dep_Rec_b-barrel"/>
    <property type="match status" value="1"/>
</dbReference>
<dbReference type="Proteomes" id="UP000554342">
    <property type="component" value="Unassembled WGS sequence"/>
</dbReference>
<dbReference type="EMBL" id="JACIJI010000011">
    <property type="protein sequence ID" value="MBB5720262.1"/>
    <property type="molecule type" value="Genomic_DNA"/>
</dbReference>
<keyword evidence="3 11" id="KW-1134">Transmembrane beta strand</keyword>
<accession>A0A840Z3P5</accession>
<proteinExistence type="inferred from homology"/>
<sequence>MRNSWIFGFRPSRTLSACLLLPAISLAAAPAAARETRYRIDIAAGPLNESIAAFTAQTGVSVGMSGHVPTHGVPRLRGKMTAHEALKRLLHDSGLRARRVAANVYRLEPAPRRKRWERENSAGPAPPIPAIADIIVTGRKVSESLSDVPAPLSVFLPDQVPAMAQDSAGSAAVAGQVPALSSTNVMPGGNRLFIRGVADSPFDGFSQSTVATQIDDARATYDAPDPDLRLVDVDRVEILKGPQGPLYGTGALGGVYRIVTNRPVLGSTAAQLSSHTDLAYDGQIGGGATGMINLPLITDRLAVRAVGYGSYRPGWIDDRGLQDNTNWSRTTGGRIAIRYAPVSGWTLDGMGWLQTVRTGDSQYVTANAETLSRTVQIREPGRARFGMLSATLNGPVGRLDLTVATSIDWQNIARTYDASDSADALDATAPLRFDDTRRYQVFDQEIRIASNVQRKLHWFAGLSYLSAISYGKGVLTDAGGMATTLVDVRRQSTEMAIFGQVGFRLLPKLSVDIGTRLFRNDIEDERDRSTGKHEVNRFTGVSPSVSLGWHASPGLLVYFRYASAIRPGGVALGGDMTQRFDADQLANFDLGLRLQSPSGKLSVDAAAFRSSWTDIQSDYLLDTGLIATRNVGDAHALGLDLNVAWVPLSGWKLVTALSVQHARLWRTADGVRLSTDRRIPVVPDVSGSVKLDHDFSLGTWRADIAGSVRYIGPTRLSFDPGLDRRTPGYALTGVEAHMARGPIEFGLSVDNAANIRADSFAFGNPFSIRETQQYTPLRPRTITLSARYSF</sequence>
<evidence type="ECO:0000256" key="2">
    <source>
        <dbReference type="ARBA" id="ARBA00022448"/>
    </source>
</evidence>
<evidence type="ECO:0000256" key="12">
    <source>
        <dbReference type="RuleBase" id="RU003357"/>
    </source>
</evidence>
<dbReference type="GO" id="GO:0009279">
    <property type="term" value="C:cell outer membrane"/>
    <property type="evidence" value="ECO:0007669"/>
    <property type="project" value="UniProtKB-SubCell"/>
</dbReference>
<evidence type="ECO:0000256" key="8">
    <source>
        <dbReference type="ARBA" id="ARBA00023077"/>
    </source>
</evidence>
<keyword evidence="2 11" id="KW-0813">Transport</keyword>
<name>A0A840Z3P5_9SPHN</name>
<dbReference type="PANTHER" id="PTHR32552:SF81">
    <property type="entry name" value="TONB-DEPENDENT OUTER MEMBRANE RECEPTOR"/>
    <property type="match status" value="1"/>
</dbReference>
<keyword evidence="16" id="KW-1185">Reference proteome</keyword>
<evidence type="ECO:0000256" key="11">
    <source>
        <dbReference type="PROSITE-ProRule" id="PRU01360"/>
    </source>
</evidence>
<evidence type="ECO:0000256" key="5">
    <source>
        <dbReference type="ARBA" id="ARBA00022692"/>
    </source>
</evidence>
<gene>
    <name evidence="15" type="ORF">FHR23_003225</name>
</gene>
<keyword evidence="7" id="KW-0406">Ion transport</keyword>
<dbReference type="InterPro" id="IPR012910">
    <property type="entry name" value="Plug_dom"/>
</dbReference>
<dbReference type="AlphaFoldDB" id="A0A840Z3P5"/>
<keyword evidence="5 11" id="KW-0812">Transmembrane</keyword>
<evidence type="ECO:0000256" key="9">
    <source>
        <dbReference type="ARBA" id="ARBA00023136"/>
    </source>
</evidence>
<evidence type="ECO:0000313" key="15">
    <source>
        <dbReference type="EMBL" id="MBB5720262.1"/>
    </source>
</evidence>
<reference evidence="15 16" key="1">
    <citation type="submission" date="2020-08" db="EMBL/GenBank/DDBJ databases">
        <title>Genomic Encyclopedia of Type Strains, Phase IV (KMG-IV): sequencing the most valuable type-strain genomes for metagenomic binning, comparative biology and taxonomic classification.</title>
        <authorList>
            <person name="Goeker M."/>
        </authorList>
    </citation>
    <scope>NUCLEOTIDE SEQUENCE [LARGE SCALE GENOMIC DNA]</scope>
    <source>
        <strain evidence="15 16">DSM 27203</strain>
    </source>
</reference>
<comment type="subcellular location">
    <subcellularLocation>
        <location evidence="1 11">Cell outer membrane</location>
        <topology evidence="1 11">Multi-pass membrane protein</topology>
    </subcellularLocation>
</comment>
<protein>
    <submittedName>
        <fullName evidence="15">Outer membrane receptor protein involved in Fe transport</fullName>
    </submittedName>
</protein>
<keyword evidence="9 11" id="KW-0472">Membrane</keyword>
<dbReference type="RefSeq" id="WP_184005940.1">
    <property type="nucleotide sequence ID" value="NZ_BAABIF010000028.1"/>
</dbReference>
<dbReference type="InterPro" id="IPR039426">
    <property type="entry name" value="TonB-dep_rcpt-like"/>
</dbReference>
<feature type="signal peptide" evidence="13">
    <location>
        <begin position="1"/>
        <end position="33"/>
    </location>
</feature>
<dbReference type="SMART" id="SM00965">
    <property type="entry name" value="STN"/>
    <property type="match status" value="1"/>
</dbReference>
<evidence type="ECO:0000256" key="6">
    <source>
        <dbReference type="ARBA" id="ARBA00023004"/>
    </source>
</evidence>
<keyword evidence="13" id="KW-0732">Signal</keyword>
<dbReference type="InterPro" id="IPR000531">
    <property type="entry name" value="Beta-barrel_TonB"/>
</dbReference>
<dbReference type="PROSITE" id="PS52016">
    <property type="entry name" value="TONB_DEPENDENT_REC_3"/>
    <property type="match status" value="1"/>
</dbReference>
<dbReference type="Gene3D" id="3.55.50.30">
    <property type="match status" value="1"/>
</dbReference>
<keyword evidence="6" id="KW-0408">Iron</keyword>
<evidence type="ECO:0000256" key="4">
    <source>
        <dbReference type="ARBA" id="ARBA00022496"/>
    </source>
</evidence>
<comment type="similarity">
    <text evidence="11 12">Belongs to the TonB-dependent receptor family.</text>
</comment>